<comment type="subcellular location">
    <subcellularLocation>
        <location evidence="1">Membrane</location>
        <topology evidence="1">Multi-pass membrane protein</topology>
    </subcellularLocation>
</comment>
<keyword evidence="3" id="KW-1003">Cell membrane</keyword>
<dbReference type="STRING" id="485913.Krac_0547"/>
<comment type="caution">
    <text evidence="8">The sequence shown here is derived from an EMBL/GenBank/DDBJ whole genome shotgun (WGS) entry which is preliminary data.</text>
</comment>
<feature type="transmembrane region" description="Helical" evidence="7">
    <location>
        <begin position="39"/>
        <end position="59"/>
    </location>
</feature>
<dbReference type="Proteomes" id="UP000004508">
    <property type="component" value="Unassembled WGS sequence"/>
</dbReference>
<keyword evidence="4 7" id="KW-0812">Transmembrane</keyword>
<feature type="transmembrane region" description="Helical" evidence="7">
    <location>
        <begin position="291"/>
        <end position="312"/>
    </location>
</feature>
<name>D6U7Z8_KTERA</name>
<proteinExistence type="predicted"/>
<keyword evidence="9" id="KW-1185">Reference proteome</keyword>
<feature type="transmembrane region" description="Helical" evidence="7">
    <location>
        <begin position="100"/>
        <end position="121"/>
    </location>
</feature>
<feature type="transmembrane region" description="Helical" evidence="7">
    <location>
        <begin position="239"/>
        <end position="259"/>
    </location>
</feature>
<keyword evidence="2" id="KW-0813">Transport</keyword>
<sequence length="315" mass="32736">MPMSTVINAFLVLLPVLFVMALGFLAGRARQFDRDQVQGLNELVLTFALPALLFVGIVTTPRSSLLAAGPFVLALLIAFVGLFVVVAVGSRFVLHHRVGAAALQASCIVFSNVAFIGLPILTPLFGSSSTLSVAIAALVSQVTLVPLMVTMLEYDRQRSAGGETPRLAALVGQSLLSRPVVLAPLLATILVLLAVPVPKEIESTLNLIGSATAGVAVFVAGLIIAAYQVKVTVETAANTLVKMIVQPALMALLVVAFGIGKPLGSQAILICALPTAVVPAMFALRYKVYEAASTLLLTTIAMIVVMPLSIALTGA</sequence>
<evidence type="ECO:0000256" key="6">
    <source>
        <dbReference type="ARBA" id="ARBA00023136"/>
    </source>
</evidence>
<evidence type="ECO:0000256" key="7">
    <source>
        <dbReference type="SAM" id="Phobius"/>
    </source>
</evidence>
<dbReference type="PANTHER" id="PTHR36838">
    <property type="entry name" value="AUXIN EFFLUX CARRIER FAMILY PROTEIN"/>
    <property type="match status" value="1"/>
</dbReference>
<dbReference type="Pfam" id="PF03547">
    <property type="entry name" value="Mem_trans"/>
    <property type="match status" value="1"/>
</dbReference>
<dbReference type="FunCoup" id="D6U7Z8">
    <property type="interactions" value="33"/>
</dbReference>
<organism evidence="8 9">
    <name type="scientific">Ktedonobacter racemifer DSM 44963</name>
    <dbReference type="NCBI Taxonomy" id="485913"/>
    <lineage>
        <taxon>Bacteria</taxon>
        <taxon>Bacillati</taxon>
        <taxon>Chloroflexota</taxon>
        <taxon>Ktedonobacteria</taxon>
        <taxon>Ktedonobacterales</taxon>
        <taxon>Ktedonobacteraceae</taxon>
        <taxon>Ktedonobacter</taxon>
    </lineage>
</organism>
<evidence type="ECO:0000256" key="4">
    <source>
        <dbReference type="ARBA" id="ARBA00022692"/>
    </source>
</evidence>
<dbReference type="PANTHER" id="PTHR36838:SF1">
    <property type="entry name" value="SLR1864 PROTEIN"/>
    <property type="match status" value="1"/>
</dbReference>
<feature type="transmembrane region" description="Helical" evidence="7">
    <location>
        <begin position="175"/>
        <end position="195"/>
    </location>
</feature>
<dbReference type="GO" id="GO:0055085">
    <property type="term" value="P:transmembrane transport"/>
    <property type="evidence" value="ECO:0007669"/>
    <property type="project" value="InterPro"/>
</dbReference>
<keyword evidence="5 7" id="KW-1133">Transmembrane helix</keyword>
<evidence type="ECO:0000313" key="8">
    <source>
        <dbReference type="EMBL" id="EFH80009.1"/>
    </source>
</evidence>
<evidence type="ECO:0000313" key="9">
    <source>
        <dbReference type="Proteomes" id="UP000004508"/>
    </source>
</evidence>
<dbReference type="InterPro" id="IPR004776">
    <property type="entry name" value="Mem_transp_PIN-like"/>
</dbReference>
<dbReference type="InParanoid" id="D6U7Z8"/>
<dbReference type="GO" id="GO:0016020">
    <property type="term" value="C:membrane"/>
    <property type="evidence" value="ECO:0007669"/>
    <property type="project" value="UniProtKB-SubCell"/>
</dbReference>
<evidence type="ECO:0000256" key="2">
    <source>
        <dbReference type="ARBA" id="ARBA00022448"/>
    </source>
</evidence>
<reference evidence="8 9" key="1">
    <citation type="journal article" date="2011" name="Stand. Genomic Sci.">
        <title>Non-contiguous finished genome sequence and contextual data of the filamentous soil bacterium Ktedonobacter racemifer type strain (SOSP1-21).</title>
        <authorList>
            <person name="Chang Y.J."/>
            <person name="Land M."/>
            <person name="Hauser L."/>
            <person name="Chertkov O."/>
            <person name="Del Rio T.G."/>
            <person name="Nolan M."/>
            <person name="Copeland A."/>
            <person name="Tice H."/>
            <person name="Cheng J.F."/>
            <person name="Lucas S."/>
            <person name="Han C."/>
            <person name="Goodwin L."/>
            <person name="Pitluck S."/>
            <person name="Ivanova N."/>
            <person name="Ovchinikova G."/>
            <person name="Pati A."/>
            <person name="Chen A."/>
            <person name="Palaniappan K."/>
            <person name="Mavromatis K."/>
            <person name="Liolios K."/>
            <person name="Brettin T."/>
            <person name="Fiebig A."/>
            <person name="Rohde M."/>
            <person name="Abt B."/>
            <person name="Goker M."/>
            <person name="Detter J.C."/>
            <person name="Woyke T."/>
            <person name="Bristow J."/>
            <person name="Eisen J.A."/>
            <person name="Markowitz V."/>
            <person name="Hugenholtz P."/>
            <person name="Kyrpides N.C."/>
            <person name="Klenk H.P."/>
            <person name="Lapidus A."/>
        </authorList>
    </citation>
    <scope>NUCLEOTIDE SEQUENCE [LARGE SCALE GENOMIC DNA]</scope>
    <source>
        <strain evidence="9">DSM 44963</strain>
    </source>
</reference>
<feature type="transmembrane region" description="Helical" evidence="7">
    <location>
        <begin position="265"/>
        <end position="284"/>
    </location>
</feature>
<keyword evidence="6 7" id="KW-0472">Membrane</keyword>
<evidence type="ECO:0000256" key="5">
    <source>
        <dbReference type="ARBA" id="ARBA00022989"/>
    </source>
</evidence>
<gene>
    <name evidence="8" type="ORF">Krac_0547</name>
</gene>
<evidence type="ECO:0000256" key="1">
    <source>
        <dbReference type="ARBA" id="ARBA00004141"/>
    </source>
</evidence>
<evidence type="ECO:0000256" key="3">
    <source>
        <dbReference type="ARBA" id="ARBA00022475"/>
    </source>
</evidence>
<feature type="transmembrane region" description="Helical" evidence="7">
    <location>
        <begin position="133"/>
        <end position="154"/>
    </location>
</feature>
<feature type="transmembrane region" description="Helical" evidence="7">
    <location>
        <begin position="207"/>
        <end position="227"/>
    </location>
</feature>
<dbReference type="EMBL" id="ADVG01000005">
    <property type="protein sequence ID" value="EFH80009.1"/>
    <property type="molecule type" value="Genomic_DNA"/>
</dbReference>
<dbReference type="RefSeq" id="WP_007922275.1">
    <property type="nucleotide sequence ID" value="NZ_ADVG01000005.1"/>
</dbReference>
<protein>
    <submittedName>
        <fullName evidence="8">Auxin Efflux Carrier</fullName>
    </submittedName>
</protein>
<dbReference type="AlphaFoldDB" id="D6U7Z8"/>
<feature type="transmembrane region" description="Helical" evidence="7">
    <location>
        <begin position="6"/>
        <end position="27"/>
    </location>
</feature>
<dbReference type="OrthoDB" id="109606at2"/>
<feature type="transmembrane region" description="Helical" evidence="7">
    <location>
        <begin position="65"/>
        <end position="88"/>
    </location>
</feature>
<accession>D6U7Z8</accession>
<dbReference type="eggNOG" id="COG0679">
    <property type="taxonomic scope" value="Bacteria"/>
</dbReference>